<gene>
    <name evidence="3" type="ORF">E4665_17935</name>
</gene>
<dbReference type="OrthoDB" id="10006351at2"/>
<evidence type="ECO:0000256" key="2">
    <source>
        <dbReference type="SAM" id="SignalP"/>
    </source>
</evidence>
<keyword evidence="2" id="KW-0732">Signal</keyword>
<reference evidence="3 4" key="1">
    <citation type="journal article" date="2015" name="Int. J. Syst. Evol. Microbiol.">
        <title>Sporolactobacillus shoreae sp. nov. and Sporolactobacillus spathodeae sp. nov., two spore-forming lactic acid bacteria isolated from tree barks in Thailand.</title>
        <authorList>
            <person name="Thamacharoensuk T."/>
            <person name="Kitahara M."/>
            <person name="Ohkuma M."/>
            <person name="Thongchul N."/>
            <person name="Tanasupawat S."/>
        </authorList>
    </citation>
    <scope>NUCLEOTIDE SEQUENCE [LARGE SCALE GENOMIC DNA]</scope>
    <source>
        <strain evidence="3 4">BK92</strain>
    </source>
</reference>
<proteinExistence type="predicted"/>
<comment type="caution">
    <text evidence="3">The sequence shown here is derived from an EMBL/GenBank/DDBJ whole genome shotgun (WGS) entry which is preliminary data.</text>
</comment>
<dbReference type="AlphaFoldDB" id="A0A4Z0GJB3"/>
<evidence type="ECO:0000313" key="3">
    <source>
        <dbReference type="EMBL" id="TGA95495.1"/>
    </source>
</evidence>
<feature type="signal peptide" evidence="2">
    <location>
        <begin position="1"/>
        <end position="19"/>
    </location>
</feature>
<keyword evidence="4" id="KW-1185">Reference proteome</keyword>
<dbReference type="PROSITE" id="PS51257">
    <property type="entry name" value="PROKAR_LIPOPROTEIN"/>
    <property type="match status" value="1"/>
</dbReference>
<feature type="compositionally biased region" description="Polar residues" evidence="1">
    <location>
        <begin position="152"/>
        <end position="180"/>
    </location>
</feature>
<accession>A0A4Z0GJB3</accession>
<dbReference type="Proteomes" id="UP000298347">
    <property type="component" value="Unassembled WGS sequence"/>
</dbReference>
<protein>
    <recommendedName>
        <fullName evidence="5">DUF4352 domain-containing protein</fullName>
    </recommendedName>
</protein>
<name>A0A4Z0GJB3_9BACL</name>
<feature type="chain" id="PRO_5039299245" description="DUF4352 domain-containing protein" evidence="2">
    <location>
        <begin position="20"/>
        <end position="275"/>
    </location>
</feature>
<evidence type="ECO:0000313" key="4">
    <source>
        <dbReference type="Proteomes" id="UP000298347"/>
    </source>
</evidence>
<evidence type="ECO:0000256" key="1">
    <source>
        <dbReference type="SAM" id="MobiDB-lite"/>
    </source>
</evidence>
<dbReference type="EMBL" id="SRJD01000050">
    <property type="protein sequence ID" value="TGA95495.1"/>
    <property type="molecule type" value="Genomic_DNA"/>
</dbReference>
<evidence type="ECO:0008006" key="5">
    <source>
        <dbReference type="Google" id="ProtNLM"/>
    </source>
</evidence>
<organism evidence="3 4">
    <name type="scientific">Sporolactobacillus shoreae</name>
    <dbReference type="NCBI Taxonomy" id="1465501"/>
    <lineage>
        <taxon>Bacteria</taxon>
        <taxon>Bacillati</taxon>
        <taxon>Bacillota</taxon>
        <taxon>Bacilli</taxon>
        <taxon>Bacillales</taxon>
        <taxon>Sporolactobacillaceae</taxon>
        <taxon>Sporolactobacillus</taxon>
    </lineage>
</organism>
<feature type="region of interest" description="Disordered" evidence="1">
    <location>
        <begin position="142"/>
        <end position="180"/>
    </location>
</feature>
<dbReference type="RefSeq" id="WP_135350168.1">
    <property type="nucleotide sequence ID" value="NZ_SRJD01000050.1"/>
</dbReference>
<sequence length="275" mass="29264">MKKIAFLLATIGVVSSLMSGCSTGHSPSKSTTKKAIPSKSSLAITSVHVTKNDGQNLDVTLTADNHTDKAIYVHPSEFALSSDSTTLSSTAQSNVPSQIPADSITNITLDFKVKGQLSGTIKPKVAFQPIGNQPEQFESLGNVTIPVPKNPVSKSATSESTSKPSPNQTPSQPLPSMTYNTDTYGQDLTIIFHNLGQYSPSKLEMIVPAYPGNDDIATIVNGAIQPDSSWQMNNGNLEFSFPHADWGANTVIKVTCTAPGKNPITLSFPYKVPQN</sequence>